<feature type="domain" description="STT3/PglB/AglB core" evidence="23">
    <location>
        <begin position="534"/>
        <end position="584"/>
    </location>
</feature>
<dbReference type="AlphaFoldDB" id="A0A3N4HVP9"/>
<evidence type="ECO:0000256" key="9">
    <source>
        <dbReference type="ARBA" id="ARBA00022692"/>
    </source>
</evidence>
<evidence type="ECO:0000256" key="5">
    <source>
        <dbReference type="ARBA" id="ARBA00010810"/>
    </source>
</evidence>
<feature type="region of interest" description="Disordered" evidence="20">
    <location>
        <begin position="437"/>
        <end position="458"/>
    </location>
</feature>
<name>A0A3N4HVP9_ASCIM</name>
<feature type="transmembrane region" description="Helical" evidence="21">
    <location>
        <begin position="115"/>
        <end position="135"/>
    </location>
</feature>
<evidence type="ECO:0000256" key="10">
    <source>
        <dbReference type="ARBA" id="ARBA00022723"/>
    </source>
</evidence>
<feature type="transmembrane region" description="Helical" evidence="21">
    <location>
        <begin position="141"/>
        <end position="158"/>
    </location>
</feature>
<gene>
    <name evidence="24" type="ORF">BJ508DRAFT_416772</name>
</gene>
<feature type="transmembrane region" description="Helical" evidence="21">
    <location>
        <begin position="386"/>
        <end position="408"/>
    </location>
</feature>
<dbReference type="Pfam" id="PF21436">
    <property type="entry name" value="STT3-PglB_core"/>
    <property type="match status" value="1"/>
</dbReference>
<keyword evidence="8 24" id="KW-0808">Transferase</keyword>
<evidence type="ECO:0000259" key="23">
    <source>
        <dbReference type="Pfam" id="PF21436"/>
    </source>
</evidence>
<evidence type="ECO:0000256" key="7">
    <source>
        <dbReference type="ARBA" id="ARBA00022676"/>
    </source>
</evidence>
<dbReference type="Proteomes" id="UP000275078">
    <property type="component" value="Unassembled WGS sequence"/>
</dbReference>
<evidence type="ECO:0000256" key="8">
    <source>
        <dbReference type="ARBA" id="ARBA00022679"/>
    </source>
</evidence>
<evidence type="ECO:0000256" key="2">
    <source>
        <dbReference type="ARBA" id="ARBA00001946"/>
    </source>
</evidence>
<evidence type="ECO:0000313" key="24">
    <source>
        <dbReference type="EMBL" id="RPA77943.1"/>
    </source>
</evidence>
<feature type="transmembrane region" description="Helical" evidence="21">
    <location>
        <begin position="298"/>
        <end position="324"/>
    </location>
</feature>
<dbReference type="GO" id="GO:0046872">
    <property type="term" value="F:metal ion binding"/>
    <property type="evidence" value="ECO:0007669"/>
    <property type="project" value="UniProtKB-KW"/>
</dbReference>
<proteinExistence type="inferred from homology"/>
<dbReference type="EC" id="2.4.99.18" evidence="6"/>
<keyword evidence="12" id="KW-0460">Magnesium</keyword>
<keyword evidence="25" id="KW-1185">Reference proteome</keyword>
<evidence type="ECO:0000256" key="20">
    <source>
        <dbReference type="SAM" id="MobiDB-lite"/>
    </source>
</evidence>
<evidence type="ECO:0000259" key="22">
    <source>
        <dbReference type="Pfam" id="PF02516"/>
    </source>
</evidence>
<keyword evidence="7" id="KW-0328">Glycosyltransferase</keyword>
<dbReference type="GO" id="GO:0018279">
    <property type="term" value="P:protein N-linked glycosylation via asparagine"/>
    <property type="evidence" value="ECO:0007669"/>
    <property type="project" value="TreeGrafter"/>
</dbReference>
<dbReference type="PANTHER" id="PTHR13872:SF1">
    <property type="entry name" value="DOLICHYL-DIPHOSPHOOLIGOSACCHARIDE--PROTEIN GLYCOSYLTRANSFERASE SUBUNIT STT3B"/>
    <property type="match status" value="1"/>
</dbReference>
<evidence type="ECO:0000256" key="12">
    <source>
        <dbReference type="ARBA" id="ARBA00022842"/>
    </source>
</evidence>
<accession>A0A3N4HVP9</accession>
<dbReference type="EMBL" id="ML119718">
    <property type="protein sequence ID" value="RPA77943.1"/>
    <property type="molecule type" value="Genomic_DNA"/>
</dbReference>
<keyword evidence="13 21" id="KW-1133">Transmembrane helix</keyword>
<evidence type="ECO:0000256" key="15">
    <source>
        <dbReference type="ARBA" id="ARBA00023180"/>
    </source>
</evidence>
<dbReference type="GO" id="GO:0008250">
    <property type="term" value="C:oligosaccharyltransferase complex"/>
    <property type="evidence" value="ECO:0007669"/>
    <property type="project" value="UniProtKB-ARBA"/>
</dbReference>
<keyword evidence="11" id="KW-0256">Endoplasmic reticulum</keyword>
<dbReference type="InterPro" id="IPR048999">
    <property type="entry name" value="STT3-PglB_core"/>
</dbReference>
<dbReference type="FunFam" id="3.40.50.12610:FF:000001">
    <property type="entry name" value="Dolichyl-diphosphooligosaccharide--protein glycosyltransferase subunit STT3B"/>
    <property type="match status" value="1"/>
</dbReference>
<evidence type="ECO:0000256" key="21">
    <source>
        <dbReference type="SAM" id="Phobius"/>
    </source>
</evidence>
<protein>
    <recommendedName>
        <fullName evidence="19">Dolichyl-diphosphooligosaccharide--protein glycosyltransferase subunit STT3</fullName>
        <ecNumber evidence="6">2.4.99.18</ecNumber>
    </recommendedName>
</protein>
<dbReference type="PANTHER" id="PTHR13872">
    <property type="entry name" value="DOLICHYL-DIPHOSPHOOLIGOSACCHARIDE--PROTEIN GLYCOSYLTRANSFERASE SUBUNIT"/>
    <property type="match status" value="1"/>
</dbReference>
<comment type="subcellular location">
    <subcellularLocation>
        <location evidence="3">Endoplasmic reticulum membrane</location>
        <topology evidence="3">Multi-pass membrane protein</topology>
    </subcellularLocation>
</comment>
<feature type="transmembrane region" description="Helical" evidence="21">
    <location>
        <begin position="170"/>
        <end position="187"/>
    </location>
</feature>
<comment type="function">
    <text evidence="18">Catalytic subunit of the oligosaccharyl transferase (OST) complex that catalyzes the initial transfer of a defined glycan (Glc(3)Man(9)GlcNAc(2) in eukaryotes) from the lipid carrier dolichol-pyrophosphate to an asparagine residue within an Asn-X-Ser/Thr consensus motif in nascent polypeptide chains, the first step in protein N-glycosylation. N-glycosylation occurs cotranslationally and the complex associates with the Sec61 complex at the channel-forming translocon complex that mediates protein translocation across the endoplasmic reticulum (ER). All subunits are required for a maximal enzyme activity. This subunit contains the active site and the acceptor peptide and donor lipid-linked oligosaccharide (LLO) binding pockets.</text>
</comment>
<feature type="transmembrane region" description="Helical" evidence="21">
    <location>
        <begin position="20"/>
        <end position="41"/>
    </location>
</feature>
<comment type="cofactor">
    <cofactor evidence="2">
        <name>Mg(2+)</name>
        <dbReference type="ChEBI" id="CHEBI:18420"/>
    </cofactor>
</comment>
<evidence type="ECO:0000256" key="4">
    <source>
        <dbReference type="ARBA" id="ARBA00004922"/>
    </source>
</evidence>
<keyword evidence="10" id="KW-0479">Metal-binding</keyword>
<comment type="pathway">
    <text evidence="4">Protein modification; protein glycosylation.</text>
</comment>
<dbReference type="GO" id="GO:0004579">
    <property type="term" value="F:dolichyl-diphosphooligosaccharide-protein glycotransferase activity"/>
    <property type="evidence" value="ECO:0007669"/>
    <property type="project" value="UniProtKB-EC"/>
</dbReference>
<feature type="domain" description="Oligosaccharyl transferase STT3 N-terminal" evidence="22">
    <location>
        <begin position="18"/>
        <end position="417"/>
    </location>
</feature>
<sequence length="739" mass="83073">MLKAFLQDDSMRTVRSLLKATILITIAIAAVSSRLFSVIRFESIIHEFDPWFNFRATKYLVKNGFYSFWDWFDDRTWHPLGRVTGGTLYPGLMVTSGLIYHVLKFLTLPVDIRNICVLLAPAFSGLTALATYFFTKEMKNDSAGLLAAAFIAIAPGYISRSVAGSYDNEAIAIFLLMITFFLWIKALKVGSAYWGALCALFYFYMVAAWGGYVFITNMIPLHAFVLVCMGRFSPRLYTAYCSWYALGTLASMQIPFVGFLPIRSSEHMSALGVFGLLQIVAFVDYLRSLVPSKQFQTLLKTVVIVTFLLASAALVLLTVSGVIAPWSGRFYSLWDTGYAKIHIPIIASVSEHQPTAWPAFFFDLQFLVWLFPAGVYMLFRELRDEHVFVIVYAVMGSYFSGVMVRLMLTLTPCVCVSGAIAASTILENYVVLGSPKEATPEEKEAEEKKPRKGALTAEGEPKGVYSPMSKLIVSVTFTLYLLLFVTHCTWVTSNAYSSPSVVLASRLPDGSQHIIDDYREAYYWLRKNTPEDAKIMSWWDYGYQIGGMADRATLVDNNTWNNTHIATVGKAMASNEMTAYPILRQHDVDYILVIFGGLLGYSGDDINKFLWMVRIAEGVWPDEVKERNFFTARGEYKVDEGATQTMKDSLMYKMSYYNYHKLFPSGQAVDRVRGVKVPAVGPTLDILDEAFTSENWIVRIYKVKDLDNLGRDHASANAFEEGKKKKRAASKKGPVSMRV</sequence>
<dbReference type="UniPathway" id="UPA00378"/>
<keyword evidence="16" id="KW-0464">Manganese</keyword>
<feature type="transmembrane region" description="Helical" evidence="21">
    <location>
        <begin position="359"/>
        <end position="379"/>
    </location>
</feature>
<dbReference type="OrthoDB" id="10261066at2759"/>
<evidence type="ECO:0000256" key="19">
    <source>
        <dbReference type="ARBA" id="ARBA00067960"/>
    </source>
</evidence>
<comment type="similarity">
    <text evidence="5">Belongs to the STT3 family.</text>
</comment>
<reference evidence="24 25" key="1">
    <citation type="journal article" date="2018" name="Nat. Ecol. Evol.">
        <title>Pezizomycetes genomes reveal the molecular basis of ectomycorrhizal truffle lifestyle.</title>
        <authorList>
            <person name="Murat C."/>
            <person name="Payen T."/>
            <person name="Noel B."/>
            <person name="Kuo A."/>
            <person name="Morin E."/>
            <person name="Chen J."/>
            <person name="Kohler A."/>
            <person name="Krizsan K."/>
            <person name="Balestrini R."/>
            <person name="Da Silva C."/>
            <person name="Montanini B."/>
            <person name="Hainaut M."/>
            <person name="Levati E."/>
            <person name="Barry K.W."/>
            <person name="Belfiori B."/>
            <person name="Cichocki N."/>
            <person name="Clum A."/>
            <person name="Dockter R.B."/>
            <person name="Fauchery L."/>
            <person name="Guy J."/>
            <person name="Iotti M."/>
            <person name="Le Tacon F."/>
            <person name="Lindquist E.A."/>
            <person name="Lipzen A."/>
            <person name="Malagnac F."/>
            <person name="Mello A."/>
            <person name="Molinier V."/>
            <person name="Miyauchi S."/>
            <person name="Poulain J."/>
            <person name="Riccioni C."/>
            <person name="Rubini A."/>
            <person name="Sitrit Y."/>
            <person name="Splivallo R."/>
            <person name="Traeger S."/>
            <person name="Wang M."/>
            <person name="Zifcakova L."/>
            <person name="Wipf D."/>
            <person name="Zambonelli A."/>
            <person name="Paolocci F."/>
            <person name="Nowrousian M."/>
            <person name="Ottonello S."/>
            <person name="Baldrian P."/>
            <person name="Spatafora J.W."/>
            <person name="Henrissat B."/>
            <person name="Nagy L.G."/>
            <person name="Aury J.M."/>
            <person name="Wincker P."/>
            <person name="Grigoriev I.V."/>
            <person name="Bonfante P."/>
            <person name="Martin F.M."/>
        </authorList>
    </citation>
    <scope>NUCLEOTIDE SEQUENCE [LARGE SCALE GENOMIC DNA]</scope>
    <source>
        <strain evidence="24 25">RN42</strain>
    </source>
</reference>
<dbReference type="STRING" id="1160509.A0A3N4HVP9"/>
<evidence type="ECO:0000256" key="13">
    <source>
        <dbReference type="ARBA" id="ARBA00022989"/>
    </source>
</evidence>
<evidence type="ECO:0000313" key="25">
    <source>
        <dbReference type="Proteomes" id="UP000275078"/>
    </source>
</evidence>
<feature type="transmembrane region" description="Helical" evidence="21">
    <location>
        <begin position="268"/>
        <end position="286"/>
    </location>
</feature>
<dbReference type="InterPro" id="IPR003674">
    <property type="entry name" value="Oligo_trans_STT3"/>
</dbReference>
<feature type="transmembrane region" description="Helical" evidence="21">
    <location>
        <begin position="87"/>
        <end position="103"/>
    </location>
</feature>
<evidence type="ECO:0000256" key="1">
    <source>
        <dbReference type="ARBA" id="ARBA00001936"/>
    </source>
</evidence>
<dbReference type="Gene3D" id="3.40.50.12610">
    <property type="match status" value="1"/>
</dbReference>
<dbReference type="GO" id="GO:0043687">
    <property type="term" value="P:post-translational protein modification"/>
    <property type="evidence" value="ECO:0007669"/>
    <property type="project" value="TreeGrafter"/>
</dbReference>
<evidence type="ECO:0000256" key="16">
    <source>
        <dbReference type="ARBA" id="ARBA00023211"/>
    </source>
</evidence>
<evidence type="ECO:0000256" key="11">
    <source>
        <dbReference type="ARBA" id="ARBA00022824"/>
    </source>
</evidence>
<evidence type="ECO:0000256" key="6">
    <source>
        <dbReference type="ARBA" id="ARBA00012605"/>
    </source>
</evidence>
<evidence type="ECO:0000256" key="17">
    <source>
        <dbReference type="ARBA" id="ARBA00048829"/>
    </source>
</evidence>
<feature type="compositionally biased region" description="Basic and acidic residues" evidence="20">
    <location>
        <begin position="438"/>
        <end position="449"/>
    </location>
</feature>
<keyword evidence="15" id="KW-0325">Glycoprotein</keyword>
<feature type="region of interest" description="Disordered" evidence="20">
    <location>
        <begin position="718"/>
        <end position="739"/>
    </location>
</feature>
<dbReference type="Pfam" id="PF02516">
    <property type="entry name" value="STT3"/>
    <property type="match status" value="1"/>
</dbReference>
<evidence type="ECO:0000256" key="14">
    <source>
        <dbReference type="ARBA" id="ARBA00023136"/>
    </source>
</evidence>
<dbReference type="InterPro" id="IPR048307">
    <property type="entry name" value="STT3_N"/>
</dbReference>
<evidence type="ECO:0000256" key="3">
    <source>
        <dbReference type="ARBA" id="ARBA00004477"/>
    </source>
</evidence>
<comment type="catalytic activity">
    <reaction evidence="17">
        <text>a di-trans,poly-cis-dolichyl diphosphooligosaccharide + L-asparaginyl-[protein] = N(4)-(oligosaccharide-(1-&gt;4)-N-acetyl-beta-D-glucosaminyl-(1-&gt;4)-N-acetyl-beta-D-glucosaminyl)-L-asparaginyl-[protein] + a di-trans,poly-cis-dolichyl diphosphate + H(+)</text>
        <dbReference type="Rhea" id="RHEA:22980"/>
        <dbReference type="Rhea" id="RHEA-COMP:12804"/>
        <dbReference type="Rhea" id="RHEA-COMP:12805"/>
        <dbReference type="Rhea" id="RHEA-COMP:19506"/>
        <dbReference type="Rhea" id="RHEA-COMP:19509"/>
        <dbReference type="ChEBI" id="CHEBI:15378"/>
        <dbReference type="ChEBI" id="CHEBI:50347"/>
        <dbReference type="ChEBI" id="CHEBI:57497"/>
        <dbReference type="ChEBI" id="CHEBI:57570"/>
        <dbReference type="ChEBI" id="CHEBI:132529"/>
        <dbReference type="EC" id="2.4.99.18"/>
    </reaction>
</comment>
<feature type="transmembrane region" description="Helical" evidence="21">
    <location>
        <begin position="236"/>
        <end position="262"/>
    </location>
</feature>
<organism evidence="24 25">
    <name type="scientific">Ascobolus immersus RN42</name>
    <dbReference type="NCBI Taxonomy" id="1160509"/>
    <lineage>
        <taxon>Eukaryota</taxon>
        <taxon>Fungi</taxon>
        <taxon>Dikarya</taxon>
        <taxon>Ascomycota</taxon>
        <taxon>Pezizomycotina</taxon>
        <taxon>Pezizomycetes</taxon>
        <taxon>Pezizales</taxon>
        <taxon>Ascobolaceae</taxon>
        <taxon>Ascobolus</taxon>
    </lineage>
</organism>
<keyword evidence="9 21" id="KW-0812">Transmembrane</keyword>
<comment type="cofactor">
    <cofactor evidence="1">
        <name>Mn(2+)</name>
        <dbReference type="ChEBI" id="CHEBI:29035"/>
    </cofactor>
</comment>
<evidence type="ECO:0000256" key="18">
    <source>
        <dbReference type="ARBA" id="ARBA00059243"/>
    </source>
</evidence>
<keyword evidence="14 21" id="KW-0472">Membrane</keyword>